<dbReference type="PROSITE" id="PS00678">
    <property type="entry name" value="WD_REPEATS_1"/>
    <property type="match status" value="1"/>
</dbReference>
<evidence type="ECO:0000313" key="8">
    <source>
        <dbReference type="Proteomes" id="UP001244341"/>
    </source>
</evidence>
<dbReference type="InterPro" id="IPR023362">
    <property type="entry name" value="PH-BEACH_dom"/>
</dbReference>
<feature type="region of interest" description="Disordered" evidence="4">
    <location>
        <begin position="322"/>
        <end position="345"/>
    </location>
</feature>
<dbReference type="Pfam" id="PF00400">
    <property type="entry name" value="WD40"/>
    <property type="match status" value="1"/>
</dbReference>
<dbReference type="SUPFAM" id="SSF50978">
    <property type="entry name" value="WD40 repeat-like"/>
    <property type="match status" value="1"/>
</dbReference>
<dbReference type="Pfam" id="PF02138">
    <property type="entry name" value="Beach"/>
    <property type="match status" value="1"/>
</dbReference>
<evidence type="ECO:0000256" key="2">
    <source>
        <dbReference type="ARBA" id="ARBA00022737"/>
    </source>
</evidence>
<dbReference type="Pfam" id="PF25400">
    <property type="entry name" value="PH_FAN"/>
    <property type="match status" value="1"/>
</dbReference>
<dbReference type="PROSITE" id="PS50197">
    <property type="entry name" value="BEACH"/>
    <property type="match status" value="1"/>
</dbReference>
<dbReference type="Gene3D" id="1.10.1540.10">
    <property type="entry name" value="BEACH domain"/>
    <property type="match status" value="1"/>
</dbReference>
<dbReference type="PANTHER" id="PTHR13743:SF123">
    <property type="entry name" value="PROTEIN FAN"/>
    <property type="match status" value="1"/>
</dbReference>
<dbReference type="SUPFAM" id="SSF50729">
    <property type="entry name" value="PH domain-like"/>
    <property type="match status" value="1"/>
</dbReference>
<proteinExistence type="predicted"/>
<keyword evidence="1 3" id="KW-0853">WD repeat</keyword>
<sequence length="915" mass="97791">MFARRKLAKRFSLLLLEDEEDYVADWAASCKWPSNVEGNWQGLASLPGRLRLCTKSLFFEPDDVRVPIVRLEFASVVQLEAEGAQACVVGVNKVTKMKPNMADVPYTVERHKPSSWVFSLTYAKLDSFMPLAQEQLVISRLPAADRLQLQDAAVKAREDAAAFDTSRLVEFSERLLWEGPALQLSPLVREPGRLAVTDQRLYFQPLHNIAGDTPVRSHPLAAVAAVVRRRSCLAPVGLELFMFSPGTEAQLQASLASYSGPYWDAPSAFFTLRSEAAREEVLAAITAQPALGVAVTQLLPSATGSSSVTAASSASSDVSAPAAIAASGSSEPQQQQQQQQQHQQQAQHVAVGQLLEASGGWLGRVMLAWQLGKVSNFDYLLYLNLAAGRSFNDLAQWPVFPWVLKDYSSSRLDLSDEAVFRDLTKPMGAQTPARLEVFRQRYHEMDVLAQHEEPGGHMPAPFMYGTHYSTPGYVMFWLVRAAPAHMLRLQGGRFDAPDRLFNSLGESWNSATSSTTDVKELIPEFFMPGGDFLVNGSQLALGIRQSGQPVADVVLPPWAGGPEELLALHRAALEAPYVSANLHHWIDLIFGHKQRGPAAVDADNVFYHLTYEGAVDISTVTSLQELKALETQINEFGQTPKQLFTHPHPARLTGRVFAYAAIAGQPLGSFAPHNDAVSSMLLLGHAGGRLATASWDCTVKVWDVGEGRQPWASTLPLPSAELALESGCWALSGSASGQLLVTGTDEGTVAAWDLRTQQQIWATQVSADYVGGLSLLPGGNYVAAAAADGSMNLLEWRRGGLSIASASCASPLRCCACDSLMIAGSEAGQLLMWSLAQLTGPQAGTGAGGGAALGSPEAVRGGLMAGPDGLYPPVSCPSRAAVNGVGVAVTGSGGSSGSCSVLAAMDDGLLVLFSN</sequence>
<dbReference type="Gene3D" id="2.130.10.10">
    <property type="entry name" value="YVTN repeat-like/Quinoprotein amine dehydrogenase"/>
    <property type="match status" value="1"/>
</dbReference>
<dbReference type="InterPro" id="IPR019775">
    <property type="entry name" value="WD40_repeat_CS"/>
</dbReference>
<dbReference type="EMBL" id="CP126216">
    <property type="protein sequence ID" value="WIA18316.1"/>
    <property type="molecule type" value="Genomic_DNA"/>
</dbReference>
<name>A0ABY8UDY7_TETOB</name>
<dbReference type="Proteomes" id="UP001244341">
    <property type="component" value="Chromosome 9b"/>
</dbReference>
<feature type="domain" description="BEACH" evidence="5">
    <location>
        <begin position="354"/>
        <end position="651"/>
    </location>
</feature>
<feature type="repeat" description="WD" evidence="3">
    <location>
        <begin position="734"/>
        <end position="762"/>
    </location>
</feature>
<accession>A0ABY8UDY7</accession>
<dbReference type="SUPFAM" id="SSF81837">
    <property type="entry name" value="BEACH domain"/>
    <property type="match status" value="1"/>
</dbReference>
<evidence type="ECO:0000256" key="3">
    <source>
        <dbReference type="PROSITE-ProRule" id="PRU00221"/>
    </source>
</evidence>
<dbReference type="CDD" id="cd06071">
    <property type="entry name" value="Beach"/>
    <property type="match status" value="1"/>
</dbReference>
<evidence type="ECO:0000259" key="6">
    <source>
        <dbReference type="PROSITE" id="PS51783"/>
    </source>
</evidence>
<feature type="domain" description="BEACH-type PH" evidence="6">
    <location>
        <begin position="170"/>
        <end position="286"/>
    </location>
</feature>
<dbReference type="InterPro" id="IPR001680">
    <property type="entry name" value="WD40_rpt"/>
</dbReference>
<dbReference type="SMART" id="SM01026">
    <property type="entry name" value="Beach"/>
    <property type="match status" value="1"/>
</dbReference>
<dbReference type="PROSITE" id="PS50082">
    <property type="entry name" value="WD_REPEATS_2"/>
    <property type="match status" value="2"/>
</dbReference>
<protein>
    <recommendedName>
        <fullName evidence="9">BEACH domain-containing protein</fullName>
    </recommendedName>
</protein>
<gene>
    <name evidence="7" type="ORF">OEZ85_009781</name>
</gene>
<dbReference type="InterPro" id="IPR036372">
    <property type="entry name" value="BEACH_dom_sf"/>
</dbReference>
<dbReference type="InterPro" id="IPR015943">
    <property type="entry name" value="WD40/YVTN_repeat-like_dom_sf"/>
</dbReference>
<dbReference type="InterPro" id="IPR000409">
    <property type="entry name" value="BEACH_dom"/>
</dbReference>
<dbReference type="InterPro" id="IPR057496">
    <property type="entry name" value="FAN-like_PH"/>
</dbReference>
<feature type="repeat" description="WD" evidence="3">
    <location>
        <begin position="670"/>
        <end position="704"/>
    </location>
</feature>
<evidence type="ECO:0008006" key="9">
    <source>
        <dbReference type="Google" id="ProtNLM"/>
    </source>
</evidence>
<evidence type="ECO:0000256" key="1">
    <source>
        <dbReference type="ARBA" id="ARBA00022574"/>
    </source>
</evidence>
<dbReference type="InterPro" id="IPR050865">
    <property type="entry name" value="BEACH_Domain"/>
</dbReference>
<dbReference type="PROSITE" id="PS51783">
    <property type="entry name" value="PH_BEACH"/>
    <property type="match status" value="1"/>
</dbReference>
<dbReference type="PANTHER" id="PTHR13743">
    <property type="entry name" value="BEIGE/BEACH-RELATED"/>
    <property type="match status" value="1"/>
</dbReference>
<keyword evidence="2" id="KW-0677">Repeat</keyword>
<evidence type="ECO:0000313" key="7">
    <source>
        <dbReference type="EMBL" id="WIA18316.1"/>
    </source>
</evidence>
<evidence type="ECO:0000256" key="4">
    <source>
        <dbReference type="SAM" id="MobiDB-lite"/>
    </source>
</evidence>
<organism evidence="7 8">
    <name type="scientific">Tetradesmus obliquus</name>
    <name type="common">Green alga</name>
    <name type="synonym">Acutodesmus obliquus</name>
    <dbReference type="NCBI Taxonomy" id="3088"/>
    <lineage>
        <taxon>Eukaryota</taxon>
        <taxon>Viridiplantae</taxon>
        <taxon>Chlorophyta</taxon>
        <taxon>core chlorophytes</taxon>
        <taxon>Chlorophyceae</taxon>
        <taxon>CS clade</taxon>
        <taxon>Sphaeropleales</taxon>
        <taxon>Scenedesmaceae</taxon>
        <taxon>Tetradesmus</taxon>
    </lineage>
</organism>
<evidence type="ECO:0000259" key="5">
    <source>
        <dbReference type="PROSITE" id="PS50197"/>
    </source>
</evidence>
<dbReference type="InterPro" id="IPR036322">
    <property type="entry name" value="WD40_repeat_dom_sf"/>
</dbReference>
<keyword evidence="8" id="KW-1185">Reference proteome</keyword>
<reference evidence="7 8" key="1">
    <citation type="submission" date="2023-05" db="EMBL/GenBank/DDBJ databases">
        <title>A 100% complete, gapless, phased diploid assembly of the Scenedesmus obliquus UTEX 3031 genome.</title>
        <authorList>
            <person name="Biondi T.C."/>
            <person name="Hanschen E.R."/>
            <person name="Kwon T."/>
            <person name="Eng W."/>
            <person name="Kruse C.P.S."/>
            <person name="Koehler S.I."/>
            <person name="Kunde Y."/>
            <person name="Gleasner C.D."/>
            <person name="You Mak K.T."/>
            <person name="Polle J."/>
            <person name="Hovde B.T."/>
            <person name="Starkenburg S.R."/>
        </authorList>
    </citation>
    <scope>NUCLEOTIDE SEQUENCE [LARGE SCALE GENOMIC DNA]</scope>
    <source>
        <strain evidence="7 8">DOE0152z</strain>
    </source>
</reference>
<dbReference type="SMART" id="SM00320">
    <property type="entry name" value="WD40"/>
    <property type="match status" value="3"/>
</dbReference>